<dbReference type="Gene3D" id="1.20.5.1930">
    <property type="match status" value="1"/>
</dbReference>
<dbReference type="PANTHER" id="PTHR24421">
    <property type="entry name" value="NITRATE/NITRITE SENSOR PROTEIN NARX-RELATED"/>
    <property type="match status" value="1"/>
</dbReference>
<keyword evidence="6 12" id="KW-0418">Kinase</keyword>
<evidence type="ECO:0000256" key="8">
    <source>
        <dbReference type="ARBA" id="ARBA00023012"/>
    </source>
</evidence>
<reference evidence="12 13" key="1">
    <citation type="submission" date="2016-10" db="EMBL/GenBank/DDBJ databases">
        <authorList>
            <person name="de Groot N.N."/>
        </authorList>
    </citation>
    <scope>NUCLEOTIDE SEQUENCE [LARGE SCALE GENOMIC DNA]</scope>
    <source>
        <strain evidence="12 13">CPCC 202808</strain>
    </source>
</reference>
<keyword evidence="7" id="KW-0067">ATP-binding</keyword>
<dbReference type="EMBL" id="FOOI01000008">
    <property type="protein sequence ID" value="SFG74055.1"/>
    <property type="molecule type" value="Genomic_DNA"/>
</dbReference>
<protein>
    <recommendedName>
        <fullName evidence="2">histidine kinase</fullName>
        <ecNumber evidence="2">2.7.13.3</ecNumber>
    </recommendedName>
</protein>
<dbReference type="GO" id="GO:0005524">
    <property type="term" value="F:ATP binding"/>
    <property type="evidence" value="ECO:0007669"/>
    <property type="project" value="UniProtKB-KW"/>
</dbReference>
<feature type="transmembrane region" description="Helical" evidence="9">
    <location>
        <begin position="27"/>
        <end position="46"/>
    </location>
</feature>
<dbReference type="GO" id="GO:0046983">
    <property type="term" value="F:protein dimerization activity"/>
    <property type="evidence" value="ECO:0007669"/>
    <property type="project" value="InterPro"/>
</dbReference>
<dbReference type="RefSeq" id="WP_202818125.1">
    <property type="nucleotide sequence ID" value="NZ_FOOI01000008.1"/>
</dbReference>
<dbReference type="Proteomes" id="UP000533017">
    <property type="component" value="Unassembled WGS sequence"/>
</dbReference>
<keyword evidence="9" id="KW-1133">Transmembrane helix</keyword>
<dbReference type="AlphaFoldDB" id="A0A1I2UA31"/>
<dbReference type="STRING" id="504797.SAMN05421678_10887"/>
<dbReference type="EC" id="2.7.13.3" evidence="2"/>
<evidence type="ECO:0000256" key="9">
    <source>
        <dbReference type="SAM" id="Phobius"/>
    </source>
</evidence>
<keyword evidence="5" id="KW-0547">Nucleotide-binding</keyword>
<dbReference type="InterPro" id="IPR003594">
    <property type="entry name" value="HATPase_dom"/>
</dbReference>
<proteinExistence type="predicted"/>
<evidence type="ECO:0000313" key="13">
    <source>
        <dbReference type="Proteomes" id="UP000199052"/>
    </source>
</evidence>
<dbReference type="Proteomes" id="UP000199052">
    <property type="component" value="Unassembled WGS sequence"/>
</dbReference>
<dbReference type="Pfam" id="PF02518">
    <property type="entry name" value="HATPase_c"/>
    <property type="match status" value="1"/>
</dbReference>
<evidence type="ECO:0000313" key="12">
    <source>
        <dbReference type="EMBL" id="SFG74055.1"/>
    </source>
</evidence>
<dbReference type="GO" id="GO:0000155">
    <property type="term" value="F:phosphorelay sensor kinase activity"/>
    <property type="evidence" value="ECO:0007669"/>
    <property type="project" value="InterPro"/>
</dbReference>
<dbReference type="InterPro" id="IPR036890">
    <property type="entry name" value="HATPase_C_sf"/>
</dbReference>
<dbReference type="EMBL" id="JACBZA010000001">
    <property type="protein sequence ID" value="NYH86506.1"/>
    <property type="molecule type" value="Genomic_DNA"/>
</dbReference>
<feature type="transmembrane region" description="Helical" evidence="9">
    <location>
        <begin position="82"/>
        <end position="108"/>
    </location>
</feature>
<keyword evidence="4" id="KW-0808">Transferase</keyword>
<dbReference type="PANTHER" id="PTHR24421:SF10">
    <property type="entry name" value="NITRATE_NITRITE SENSOR PROTEIN NARQ"/>
    <property type="match status" value="1"/>
</dbReference>
<evidence type="ECO:0000256" key="1">
    <source>
        <dbReference type="ARBA" id="ARBA00000085"/>
    </source>
</evidence>
<dbReference type="SMART" id="SM00387">
    <property type="entry name" value="HATPase_c"/>
    <property type="match status" value="1"/>
</dbReference>
<feature type="transmembrane region" description="Helical" evidence="9">
    <location>
        <begin position="58"/>
        <end position="76"/>
    </location>
</feature>
<evidence type="ECO:0000313" key="14">
    <source>
        <dbReference type="Proteomes" id="UP000533017"/>
    </source>
</evidence>
<keyword evidence="9" id="KW-0472">Membrane</keyword>
<keyword evidence="9" id="KW-0812">Transmembrane</keyword>
<dbReference type="InterPro" id="IPR011712">
    <property type="entry name" value="Sig_transdc_His_kin_sub3_dim/P"/>
</dbReference>
<comment type="catalytic activity">
    <reaction evidence="1">
        <text>ATP + protein L-histidine = ADP + protein N-phospho-L-histidine.</text>
        <dbReference type="EC" id="2.7.13.3"/>
    </reaction>
</comment>
<evidence type="ECO:0000256" key="2">
    <source>
        <dbReference type="ARBA" id="ARBA00012438"/>
    </source>
</evidence>
<evidence type="ECO:0000256" key="6">
    <source>
        <dbReference type="ARBA" id="ARBA00022777"/>
    </source>
</evidence>
<feature type="domain" description="Histidine kinase/HSP90-like ATPase" evidence="10">
    <location>
        <begin position="299"/>
        <end position="397"/>
    </location>
</feature>
<sequence length="399" mass="42030">MTTPPPPADAGSRWRAARDAGRAVGSWPIKLPIAVAVIQVAGTLGAAHNQPGTRPVDALAITLLLLGPAALVFRRARPVAALYFVMGVSFAYILIGYPYGPFFLSAIVALFEAVRYGHRLAAWLTAGAVYFGHIAYRWESGEGPGLIAAIVVAGWLLAVLIGSELNRIREERVEESRRAKAAEAAGRVSEERVRIARELHDVVAHNISLINVQAGVALHLMDAQPEQARTALTAIKQASKEALVELRSVLGVLRQVDEPGPRRPAPSLRRLTELVARTQAAGLDVRVDVEGTPEPLPSSVDTAAYRIVQEALTNVLRHAGARSAVVRVAYSDEIVTVEVTDDGCGTPTALAGGGGTGSGGSGLPGMRERVGALGGRLHVGPLPGGGFRVYAELPREGAP</sequence>
<name>A0A1I2UA31_9ACTN</name>
<dbReference type="GO" id="GO:0016020">
    <property type="term" value="C:membrane"/>
    <property type="evidence" value="ECO:0007669"/>
    <property type="project" value="InterPro"/>
</dbReference>
<keyword evidence="3" id="KW-0597">Phosphoprotein</keyword>
<gene>
    <name evidence="11" type="ORF">FHR37_005357</name>
    <name evidence="12" type="ORF">SAMN05421678_10887</name>
</gene>
<dbReference type="SUPFAM" id="SSF55874">
    <property type="entry name" value="ATPase domain of HSP90 chaperone/DNA topoisomerase II/histidine kinase"/>
    <property type="match status" value="1"/>
</dbReference>
<evidence type="ECO:0000259" key="10">
    <source>
        <dbReference type="SMART" id="SM00387"/>
    </source>
</evidence>
<keyword evidence="14" id="KW-1185">Reference proteome</keyword>
<keyword evidence="8" id="KW-0902">Two-component regulatory system</keyword>
<reference evidence="11 14" key="2">
    <citation type="submission" date="2020-07" db="EMBL/GenBank/DDBJ databases">
        <title>Sequencing the genomes of 1000 actinobacteria strains.</title>
        <authorList>
            <person name="Klenk H.-P."/>
        </authorList>
    </citation>
    <scope>NUCLEOTIDE SEQUENCE [LARGE SCALE GENOMIC DNA]</scope>
    <source>
        <strain evidence="11 14">DSM 45117</strain>
    </source>
</reference>
<dbReference type="Gene3D" id="3.30.565.10">
    <property type="entry name" value="Histidine kinase-like ATPase, C-terminal domain"/>
    <property type="match status" value="1"/>
</dbReference>
<evidence type="ECO:0000256" key="4">
    <source>
        <dbReference type="ARBA" id="ARBA00022679"/>
    </source>
</evidence>
<dbReference type="CDD" id="cd16917">
    <property type="entry name" value="HATPase_UhpB-NarQ-NarX-like"/>
    <property type="match status" value="1"/>
</dbReference>
<feature type="transmembrane region" description="Helical" evidence="9">
    <location>
        <begin position="120"/>
        <end position="138"/>
    </location>
</feature>
<evidence type="ECO:0000256" key="3">
    <source>
        <dbReference type="ARBA" id="ARBA00022553"/>
    </source>
</evidence>
<accession>A0A1I2UA31</accession>
<evidence type="ECO:0000256" key="7">
    <source>
        <dbReference type="ARBA" id="ARBA00022840"/>
    </source>
</evidence>
<dbReference type="InterPro" id="IPR050482">
    <property type="entry name" value="Sensor_HK_TwoCompSys"/>
</dbReference>
<organism evidence="12 13">
    <name type="scientific">Actinopolymorpha cephalotaxi</name>
    <dbReference type="NCBI Taxonomy" id="504797"/>
    <lineage>
        <taxon>Bacteria</taxon>
        <taxon>Bacillati</taxon>
        <taxon>Actinomycetota</taxon>
        <taxon>Actinomycetes</taxon>
        <taxon>Propionibacteriales</taxon>
        <taxon>Actinopolymorphaceae</taxon>
        <taxon>Actinopolymorpha</taxon>
    </lineage>
</organism>
<feature type="transmembrane region" description="Helical" evidence="9">
    <location>
        <begin position="144"/>
        <end position="162"/>
    </location>
</feature>
<dbReference type="Pfam" id="PF07730">
    <property type="entry name" value="HisKA_3"/>
    <property type="match status" value="1"/>
</dbReference>
<evidence type="ECO:0000313" key="11">
    <source>
        <dbReference type="EMBL" id="NYH86506.1"/>
    </source>
</evidence>
<evidence type="ECO:0000256" key="5">
    <source>
        <dbReference type="ARBA" id="ARBA00022741"/>
    </source>
</evidence>